<keyword evidence="12" id="KW-1185">Reference proteome</keyword>
<feature type="domain" description="Helicase C-terminal" evidence="10">
    <location>
        <begin position="941"/>
        <end position="1101"/>
    </location>
</feature>
<dbReference type="SUPFAM" id="SSF57850">
    <property type="entry name" value="RING/U-box"/>
    <property type="match status" value="1"/>
</dbReference>
<dbReference type="InterPro" id="IPR000330">
    <property type="entry name" value="SNF2_N"/>
</dbReference>
<dbReference type="OrthoDB" id="448448at2759"/>
<feature type="region of interest" description="Disordered" evidence="7">
    <location>
        <begin position="853"/>
        <end position="887"/>
    </location>
</feature>
<dbReference type="GO" id="GO:0004386">
    <property type="term" value="F:helicase activity"/>
    <property type="evidence" value="ECO:0007669"/>
    <property type="project" value="UniProtKB-KW"/>
</dbReference>
<organism evidence="11 12">
    <name type="scientific">Colletotrichum abscissum</name>
    <dbReference type="NCBI Taxonomy" id="1671311"/>
    <lineage>
        <taxon>Eukaryota</taxon>
        <taxon>Fungi</taxon>
        <taxon>Dikarya</taxon>
        <taxon>Ascomycota</taxon>
        <taxon>Pezizomycotina</taxon>
        <taxon>Sordariomycetes</taxon>
        <taxon>Hypocreomycetidae</taxon>
        <taxon>Glomerellales</taxon>
        <taxon>Glomerellaceae</taxon>
        <taxon>Colletotrichum</taxon>
        <taxon>Colletotrichum acutatum species complex</taxon>
    </lineage>
</organism>
<dbReference type="Gene3D" id="3.30.40.10">
    <property type="entry name" value="Zinc/RING finger domain, C3HC4 (zinc finger)"/>
    <property type="match status" value="1"/>
</dbReference>
<dbReference type="InterPro" id="IPR050628">
    <property type="entry name" value="SNF2_RAD54_helicase_TF"/>
</dbReference>
<evidence type="ECO:0000259" key="8">
    <source>
        <dbReference type="PROSITE" id="PS50089"/>
    </source>
</evidence>
<evidence type="ECO:0000256" key="4">
    <source>
        <dbReference type="ARBA" id="ARBA00022806"/>
    </source>
</evidence>
<evidence type="ECO:0000256" key="1">
    <source>
        <dbReference type="ARBA" id="ARBA00007025"/>
    </source>
</evidence>
<feature type="compositionally biased region" description="Acidic residues" evidence="7">
    <location>
        <begin position="1123"/>
        <end position="1136"/>
    </location>
</feature>
<feature type="compositionally biased region" description="Basic residues" evidence="7">
    <location>
        <begin position="871"/>
        <end position="884"/>
    </location>
</feature>
<reference evidence="11" key="1">
    <citation type="submission" date="2019-01" db="EMBL/GenBank/DDBJ databases">
        <title>Colletotrichum abscissum LGMF1257.</title>
        <authorList>
            <person name="Baroncelli R."/>
        </authorList>
    </citation>
    <scope>NUCLEOTIDE SEQUENCE</scope>
    <source>
        <strain evidence="11">Ca142</strain>
    </source>
</reference>
<dbReference type="InterPro" id="IPR027417">
    <property type="entry name" value="P-loop_NTPase"/>
</dbReference>
<feature type="region of interest" description="Disordered" evidence="7">
    <location>
        <begin position="46"/>
        <end position="163"/>
    </location>
</feature>
<dbReference type="Gene3D" id="3.40.50.300">
    <property type="entry name" value="P-loop containing nucleotide triphosphate hydrolases"/>
    <property type="match status" value="1"/>
</dbReference>
<proteinExistence type="inferred from homology"/>
<feature type="region of interest" description="Disordered" evidence="7">
    <location>
        <begin position="198"/>
        <end position="229"/>
    </location>
</feature>
<dbReference type="InterPro" id="IPR014001">
    <property type="entry name" value="Helicase_ATP-bd"/>
</dbReference>
<dbReference type="SMART" id="SM00487">
    <property type="entry name" value="DEXDc"/>
    <property type="match status" value="1"/>
</dbReference>
<feature type="compositionally biased region" description="Basic and acidic residues" evidence="7">
    <location>
        <begin position="95"/>
        <end position="111"/>
    </location>
</feature>
<dbReference type="GO" id="GO:0016787">
    <property type="term" value="F:hydrolase activity"/>
    <property type="evidence" value="ECO:0007669"/>
    <property type="project" value="UniProtKB-KW"/>
</dbReference>
<dbReference type="InterPro" id="IPR013083">
    <property type="entry name" value="Znf_RING/FYVE/PHD"/>
</dbReference>
<name>A0A9Q0B672_9PEZI</name>
<dbReference type="InterPro" id="IPR038718">
    <property type="entry name" value="SNF2-like_sf"/>
</dbReference>
<feature type="compositionally biased region" description="Basic residues" evidence="7">
    <location>
        <begin position="708"/>
        <end position="735"/>
    </location>
</feature>
<dbReference type="CDD" id="cd16449">
    <property type="entry name" value="RING-HC"/>
    <property type="match status" value="1"/>
</dbReference>
<dbReference type="GO" id="GO:0006281">
    <property type="term" value="P:DNA repair"/>
    <property type="evidence" value="ECO:0007669"/>
    <property type="project" value="TreeGrafter"/>
</dbReference>
<feature type="region of interest" description="Disordered" evidence="7">
    <location>
        <begin position="1"/>
        <end position="32"/>
    </location>
</feature>
<dbReference type="GO" id="GO:0005634">
    <property type="term" value="C:nucleus"/>
    <property type="evidence" value="ECO:0007669"/>
    <property type="project" value="TreeGrafter"/>
</dbReference>
<dbReference type="InterPro" id="IPR001841">
    <property type="entry name" value="Znf_RING"/>
</dbReference>
<evidence type="ECO:0000259" key="9">
    <source>
        <dbReference type="PROSITE" id="PS51192"/>
    </source>
</evidence>
<dbReference type="EMBL" id="SDAQ01000031">
    <property type="protein sequence ID" value="KAI3553292.1"/>
    <property type="molecule type" value="Genomic_DNA"/>
</dbReference>
<keyword evidence="3" id="KW-0378">Hydrolase</keyword>
<feature type="compositionally biased region" description="Basic and acidic residues" evidence="7">
    <location>
        <begin position="1139"/>
        <end position="1153"/>
    </location>
</feature>
<dbReference type="PROSITE" id="PS51194">
    <property type="entry name" value="HELICASE_CTER"/>
    <property type="match status" value="1"/>
</dbReference>
<sequence length="1153" mass="129910">MDQHSGSEQGLHPSQLSDGSEMTLQMPRDEMEIDAVDDQLQLDMLRNTPTQNFPDSFGDIDSELFVSEDHPPQVESMTTLHDEGRVSHISTNSHQRNDGLRRYVGRQDKSVENASDYDPQTDTDTDTDDDLGDAPTLVLGEDSGRNDASCNAAEKLSKPRLPRGPVAKTAKQYIARDHQKKHQNLKEHFRKEITKKRAMGEDEADVKPPKAKRRTCARKSNGAVRPHNNLDNSAAIQKTAQMFHDISSVANAASDGAIPASSQSRVTVASRLKQLAQAETHGNDNRHSATQKRDLKEALRFLGRGMVTAVGETDYHLRGMKSNLRDCQLTAVVWMVKRENAETHPYGGVLADAPGMGKTVVSLACVTGNPPDDEDRREWSGATLIILPNQTVAEQWGEEIQNHLDNVPPDDVYYFRRRSNTLSVGRIATFTIVLTTYNELLAEFPKGEKLDELRLKHSEDPAAYSNEFQTLVGELFRIKWYRVILDEGHQIKNLEARTTLAAHQLKAKHFWILSGTPLINRGIGDSQFSSSSRMTQLTCSSELFPYMKLIGVEGITTQKEFEKDFLNTENGTVRIDALVNLVSYRRTEEDEFLGRKILDLPALTPGDQWVDLSQEEKILYDTVGNHYENIHPPQKHVATLRRRQAVSHPYGLEKALREDIQPYSLKHMARRLRELEGQTSILHQIGTRAKRREVPPVPDTDDESHVRAFGKKKRKSKKKKKRLSKQQRAAKKARKEKLMEKAAAQVRNIPPEEYYFTEPFGKSTFGQSFNMARLLELTSIEKLVNEQRCGICERDQAMIDPIVLPTCEHMFCCNCFVKKVLKANKSECPVCGVEHNREWEEVTTLSTEETRCIMQDGDGDGSDDTASIRSTTRKTKQKANKTSRKKAEAALRKETKRLINLRYGADILGNLPVIDADDKAYIRIGMNNPEGVPCASSKLTACKDVVINWQKESPDDKIIIFVQFVKTSTMTGVMLNLEGIPFVYLTGTMTPAEKSRAVSEFKNNPEAKVLVASMKCGGQALNLTCANRVILIDVWWNNAAERQAFGRVFRMGQVKESHYVRILARDTIDEDIRNLQEEKCEEIEEVLQDDRHVPQVLGEYEVMALTAPNAWAELKANLLREIGEEEGEEGEGDVVAEDAAPKDEELTMADDHK</sequence>
<comment type="similarity">
    <text evidence="1">Belongs to the SNF2/RAD54 helicase family.</text>
</comment>
<comment type="caution">
    <text evidence="11">The sequence shown here is derived from an EMBL/GenBank/DDBJ whole genome shotgun (WGS) entry which is preliminary data.</text>
</comment>
<keyword evidence="4" id="KW-0347">Helicase</keyword>
<dbReference type="GO" id="GO:0008270">
    <property type="term" value="F:zinc ion binding"/>
    <property type="evidence" value="ECO:0007669"/>
    <property type="project" value="UniProtKB-KW"/>
</dbReference>
<evidence type="ECO:0000256" key="5">
    <source>
        <dbReference type="ARBA" id="ARBA00022840"/>
    </source>
</evidence>
<dbReference type="PROSITE" id="PS50089">
    <property type="entry name" value="ZF_RING_2"/>
    <property type="match status" value="1"/>
</dbReference>
<dbReference type="InterPro" id="IPR049730">
    <property type="entry name" value="SNF2/RAD54-like_C"/>
</dbReference>
<keyword evidence="2" id="KW-0547">Nucleotide-binding</keyword>
<keyword evidence="6" id="KW-0862">Zinc</keyword>
<dbReference type="SUPFAM" id="SSF52540">
    <property type="entry name" value="P-loop containing nucleoside triphosphate hydrolases"/>
    <property type="match status" value="2"/>
</dbReference>
<dbReference type="SMART" id="SM00490">
    <property type="entry name" value="HELICc"/>
    <property type="match status" value="1"/>
</dbReference>
<feature type="compositionally biased region" description="Acidic residues" evidence="7">
    <location>
        <begin position="119"/>
        <end position="132"/>
    </location>
</feature>
<gene>
    <name evidence="11" type="ORF">CABS02_06433</name>
</gene>
<dbReference type="AlphaFoldDB" id="A0A9Q0B672"/>
<dbReference type="PROSITE" id="PS51192">
    <property type="entry name" value="HELICASE_ATP_BIND_1"/>
    <property type="match status" value="1"/>
</dbReference>
<dbReference type="Pfam" id="PF00271">
    <property type="entry name" value="Helicase_C"/>
    <property type="match status" value="1"/>
</dbReference>
<keyword evidence="5" id="KW-0067">ATP-binding</keyword>
<dbReference type="PANTHER" id="PTHR45626:SF17">
    <property type="entry name" value="HELICASE-LIKE TRANSCRIPTION FACTOR"/>
    <property type="match status" value="1"/>
</dbReference>
<feature type="domain" description="RING-type" evidence="8">
    <location>
        <begin position="789"/>
        <end position="831"/>
    </location>
</feature>
<feature type="region of interest" description="Disordered" evidence="7">
    <location>
        <begin position="683"/>
        <end position="736"/>
    </location>
</feature>
<evidence type="ECO:0000313" key="11">
    <source>
        <dbReference type="EMBL" id="KAI3553292.1"/>
    </source>
</evidence>
<dbReference type="PANTHER" id="PTHR45626">
    <property type="entry name" value="TRANSCRIPTION TERMINATION FACTOR 2-RELATED"/>
    <property type="match status" value="1"/>
</dbReference>
<evidence type="ECO:0000256" key="7">
    <source>
        <dbReference type="SAM" id="MobiDB-lite"/>
    </source>
</evidence>
<dbReference type="SMART" id="SM00184">
    <property type="entry name" value="RING"/>
    <property type="match status" value="1"/>
</dbReference>
<feature type="domain" description="Helicase ATP-binding" evidence="9">
    <location>
        <begin position="339"/>
        <end position="521"/>
    </location>
</feature>
<protein>
    <submittedName>
        <fullName evidence="11">SNF2 family domain-containing protein</fullName>
    </submittedName>
</protein>
<dbReference type="Proteomes" id="UP001056436">
    <property type="component" value="Unassembled WGS sequence"/>
</dbReference>
<evidence type="ECO:0000313" key="12">
    <source>
        <dbReference type="Proteomes" id="UP001056436"/>
    </source>
</evidence>
<dbReference type="CDD" id="cd18793">
    <property type="entry name" value="SF2_C_SNF"/>
    <property type="match status" value="1"/>
</dbReference>
<evidence type="ECO:0000259" key="10">
    <source>
        <dbReference type="PROSITE" id="PS51194"/>
    </source>
</evidence>
<dbReference type="GO" id="GO:0008094">
    <property type="term" value="F:ATP-dependent activity, acting on DNA"/>
    <property type="evidence" value="ECO:0007669"/>
    <property type="project" value="TreeGrafter"/>
</dbReference>
<dbReference type="GO" id="GO:0005524">
    <property type="term" value="F:ATP binding"/>
    <property type="evidence" value="ECO:0007669"/>
    <property type="project" value="UniProtKB-KW"/>
</dbReference>
<dbReference type="Pfam" id="PF00176">
    <property type="entry name" value="SNF2-rel_dom"/>
    <property type="match status" value="1"/>
</dbReference>
<feature type="region of interest" description="Disordered" evidence="7">
    <location>
        <begin position="1123"/>
        <end position="1153"/>
    </location>
</feature>
<keyword evidence="6" id="KW-0863">Zinc-finger</keyword>
<evidence type="ECO:0000256" key="3">
    <source>
        <dbReference type="ARBA" id="ARBA00022801"/>
    </source>
</evidence>
<evidence type="ECO:0000256" key="6">
    <source>
        <dbReference type="PROSITE-ProRule" id="PRU00175"/>
    </source>
</evidence>
<accession>A0A9Q0B672</accession>
<keyword evidence="6" id="KW-0479">Metal-binding</keyword>
<evidence type="ECO:0000256" key="2">
    <source>
        <dbReference type="ARBA" id="ARBA00022741"/>
    </source>
</evidence>
<feature type="compositionally biased region" description="Polar residues" evidence="7">
    <location>
        <begin position="1"/>
        <end position="23"/>
    </location>
</feature>
<dbReference type="Gene3D" id="3.40.50.10810">
    <property type="entry name" value="Tandem AAA-ATPase domain"/>
    <property type="match status" value="1"/>
</dbReference>
<dbReference type="InterPro" id="IPR001650">
    <property type="entry name" value="Helicase_C-like"/>
</dbReference>
<dbReference type="CDD" id="cd18008">
    <property type="entry name" value="DEXDc_SHPRH-like"/>
    <property type="match status" value="1"/>
</dbReference>